<feature type="compositionally biased region" description="Low complexity" evidence="2">
    <location>
        <begin position="322"/>
        <end position="335"/>
    </location>
</feature>
<dbReference type="GO" id="GO:0005737">
    <property type="term" value="C:cytoplasm"/>
    <property type="evidence" value="ECO:0007669"/>
    <property type="project" value="EnsemblFungi"/>
</dbReference>
<dbReference type="AlphaFoldDB" id="H2ARW8"/>
<organism evidence="6 7">
    <name type="scientific">Kazachstania africana (strain ATCC 22294 / BCRC 22015 / CBS 2517 / CECT 1963 / NBRC 1671 / NRRL Y-8276)</name>
    <name type="common">Yeast</name>
    <name type="synonym">Kluyveromyces africanus</name>
    <dbReference type="NCBI Taxonomy" id="1071382"/>
    <lineage>
        <taxon>Eukaryota</taxon>
        <taxon>Fungi</taxon>
        <taxon>Dikarya</taxon>
        <taxon>Ascomycota</taxon>
        <taxon>Saccharomycotina</taxon>
        <taxon>Saccharomycetes</taxon>
        <taxon>Saccharomycetales</taxon>
        <taxon>Saccharomycetaceae</taxon>
        <taxon>Kazachstania</taxon>
    </lineage>
</organism>
<evidence type="ECO:0000313" key="7">
    <source>
        <dbReference type="Proteomes" id="UP000005220"/>
    </source>
</evidence>
<evidence type="ECO:0000256" key="2">
    <source>
        <dbReference type="SAM" id="MobiDB-lite"/>
    </source>
</evidence>
<evidence type="ECO:0000256" key="1">
    <source>
        <dbReference type="ARBA" id="ARBA00009407"/>
    </source>
</evidence>
<feature type="region of interest" description="Disordered" evidence="2">
    <location>
        <begin position="1003"/>
        <end position="1033"/>
    </location>
</feature>
<feature type="domain" description="SIN1-type PH" evidence="4">
    <location>
        <begin position="1044"/>
        <end position="1147"/>
    </location>
</feature>
<keyword evidence="7" id="KW-1185">Reference proteome</keyword>
<dbReference type="GO" id="GO:0005886">
    <property type="term" value="C:plasma membrane"/>
    <property type="evidence" value="ECO:0007669"/>
    <property type="project" value="EnsemblFungi"/>
</dbReference>
<dbReference type="eggNOG" id="KOG3739">
    <property type="taxonomic scope" value="Eukaryota"/>
</dbReference>
<dbReference type="InterPro" id="IPR031567">
    <property type="entry name" value="CRIM_dom"/>
</dbReference>
<feature type="compositionally biased region" description="Polar residues" evidence="2">
    <location>
        <begin position="406"/>
        <end position="420"/>
    </location>
</feature>
<dbReference type="EMBL" id="HE650823">
    <property type="protein sequence ID" value="CCF57118.1"/>
    <property type="molecule type" value="Genomic_DNA"/>
</dbReference>
<evidence type="ECO:0000259" key="5">
    <source>
        <dbReference type="Pfam" id="PF23164"/>
    </source>
</evidence>
<comment type="similarity">
    <text evidence="1">Belongs to the SIN1 family.</text>
</comment>
<dbReference type="PANTHER" id="PTHR13335:SF1">
    <property type="entry name" value="TARGET OF RAPAMYCIN COMPLEX 2 SUBUNIT MAPKAP1"/>
    <property type="match status" value="1"/>
</dbReference>
<dbReference type="Pfam" id="PF16979">
    <property type="entry name" value="SIN1_PH"/>
    <property type="match status" value="1"/>
</dbReference>
<proteinExistence type="inferred from homology"/>
<dbReference type="Gene3D" id="3.10.20.90">
    <property type="entry name" value="Phosphatidylinositol 3-kinase Catalytic Subunit, Chain A, domain 1"/>
    <property type="match status" value="1"/>
</dbReference>
<dbReference type="InterPro" id="IPR011993">
    <property type="entry name" value="PH-like_dom_sf"/>
</dbReference>
<reference evidence="6 7" key="1">
    <citation type="journal article" date="2011" name="Proc. Natl. Acad. Sci. U.S.A.">
        <title>Evolutionary erosion of yeast sex chromosomes by mating-type switching accidents.</title>
        <authorList>
            <person name="Gordon J.L."/>
            <person name="Armisen D."/>
            <person name="Proux-Wera E."/>
            <person name="Oheigeartaigh S.S."/>
            <person name="Byrne K.P."/>
            <person name="Wolfe K.H."/>
        </authorList>
    </citation>
    <scope>NUCLEOTIDE SEQUENCE [LARGE SCALE GENOMIC DNA]</scope>
    <source>
        <strain evidence="7">ATCC 22294 / BCRC 22015 / CBS 2517 / CECT 1963 / NBRC 1671 / NRRL Y-8276</strain>
    </source>
</reference>
<feature type="domain" description="AVO1/Sin1 ubiquitin-like" evidence="5">
    <location>
        <begin position="832"/>
        <end position="921"/>
    </location>
</feature>
<dbReference type="InterPro" id="IPR008828">
    <property type="entry name" value="Sin1/Avo1"/>
</dbReference>
<feature type="domain" description="CRIM" evidence="3">
    <location>
        <begin position="625"/>
        <end position="772"/>
    </location>
</feature>
<dbReference type="Gene3D" id="2.30.29.30">
    <property type="entry name" value="Pleckstrin-homology domain (PH domain)/Phosphotyrosine-binding domain (PTB)"/>
    <property type="match status" value="1"/>
</dbReference>
<dbReference type="InterPro" id="IPR031313">
    <property type="entry name" value="Sin1_PH_dom"/>
</dbReference>
<dbReference type="STRING" id="1071382.H2ARW8"/>
<feature type="region of interest" description="Disordered" evidence="2">
    <location>
        <begin position="313"/>
        <end position="335"/>
    </location>
</feature>
<dbReference type="GO" id="GO:0031932">
    <property type="term" value="C:TORC2 complex"/>
    <property type="evidence" value="ECO:0007669"/>
    <property type="project" value="EnsemblFungi"/>
</dbReference>
<protein>
    <submittedName>
        <fullName evidence="6">Uncharacterized protein</fullName>
    </submittedName>
</protein>
<dbReference type="PANTHER" id="PTHR13335">
    <property type="entry name" value="TARGET OF RAPAMYCIN COMPLEX 2 SUBUNIT MAPKAP1"/>
    <property type="match status" value="1"/>
</dbReference>
<sequence length="1154" mass="129639">MDTVTSINRLRAQFFRACPEKDQMNRIIRPYAPGQNVNGSFDTLDTNIRELFMDADGSNLLRLMESPPTSDTYMDVHLTSDSNLKAKQNRNAMKNRRNSYLINKQGSPLPKELDVHEGNVAEQHQQAPRKSKLVELHNATSANNDLEVKNDNMIHELNRQISLNPESDSDFNEEKKKHMKKSTLPFRRIFRMRRDSNTSVLDTNDKRISNKTALTIPENSVLNIKNGHKYALNFDYDDNLDEDDEEDDDDDNSVDLRSQFFQLNKITNLLDPENNHGTTTEGRTVLNVTNGATNASTLSGNVSKIKSHFPQLPRGSLLDTAKNSSSKSESLSISKNGVLNEDDTSIYTMNESVQIADGDNDLSDIYSYITEQDLDNLNLDIVPSNDEKSYSLKHNSTADISKESHSPNSMNVVPSNTLTEQESEGLSAVSSYGKSLLGSDFSDTDFIKPSESTLDSDVAILDSDMPQNTVGSHSIPMSFEGYGLHKSPDDSALRNIFDKEVLNIRSSKNAQGRDRKSLGTSLRDTALHNSSSKRNSVASAAAIKHSISQRQHARSTSSASNENVKHTGPIDVTAHRNRNRSASNLKPEYSPSPMAPSNYSSRRNSKEGLHIEKNSEFTVHPQAISQLSTLFNKKKQKVTDAADVLEYFSFVSGDKVPKYEAMDLDVYIQSSEKYKKDPFTTSVRKSAKVFEVIGFILFMYTTNYKPVDYELDGMNMDELMNPNNFSLHVVDEDGEPFEDNFGKLNRNSAMQSVSDNEIVLCRAGEAEKTKNQTETPIPYNLNGEMLDTVHTGSYPSTASNIESADNTINQLSFYKPIVGNTDELDNAGNSSNVIEVTVYLYPNVNPKFNFTKINVLVTANVNDILVKYCRMKNMDPNEYCLKLTGKNSVLDLNDTVLRLDGNNKVEIVSKKDARELHLEKIRPDLKKPNLPTIQSNDLTPLTLEADRSYLNVDNDKKPVEGSLGIARSASRSRKTSGKYKLGLSKQVAYSAGVSGGGFFKTKNTSKSSLQTPQQSYHQNTSQHSISGTPENPNGNTFQDLFSGAYHKYKVWRRQQMSLINKHERTLALDGDYVYIVPPEGKMHWHENIKTKSFHINQIILVKKSKRVPEYFKIYVERGPSDIKRYYFEALSAQECTEIVTRIENLLSAYKMNHK</sequence>
<dbReference type="Pfam" id="PF16978">
    <property type="entry name" value="CRIM"/>
    <property type="match status" value="1"/>
</dbReference>
<evidence type="ECO:0000313" key="6">
    <source>
        <dbReference type="EMBL" id="CCF57118.1"/>
    </source>
</evidence>
<feature type="region of interest" description="Disordered" evidence="2">
    <location>
        <begin position="389"/>
        <end position="425"/>
    </location>
</feature>
<dbReference type="GO" id="GO:0005546">
    <property type="term" value="F:phosphatidylinositol-4,5-bisphosphate binding"/>
    <property type="evidence" value="ECO:0007669"/>
    <property type="project" value="EnsemblFungi"/>
</dbReference>
<name>H2ARW8_KAZAF</name>
<dbReference type="RefSeq" id="XP_003956253.1">
    <property type="nucleotide sequence ID" value="XM_003956204.1"/>
</dbReference>
<dbReference type="HOGENOM" id="CLU_008055_0_0_1"/>
<feature type="compositionally biased region" description="Polar residues" evidence="2">
    <location>
        <begin position="546"/>
        <end position="562"/>
    </location>
</feature>
<dbReference type="InterPro" id="IPR056385">
    <property type="entry name" value="UBL_AVO1/Sin1"/>
</dbReference>
<dbReference type="KEGG" id="kaf:KAFR_0C01230"/>
<dbReference type="GeneID" id="13885037"/>
<feature type="region of interest" description="Disordered" evidence="2">
    <location>
        <begin position="507"/>
        <end position="606"/>
    </location>
</feature>
<evidence type="ECO:0000259" key="3">
    <source>
        <dbReference type="Pfam" id="PF16978"/>
    </source>
</evidence>
<accession>H2ARW8</accession>
<dbReference type="OrthoDB" id="241990at2759"/>
<dbReference type="Pfam" id="PF23164">
    <property type="entry name" value="UBL_AVO1"/>
    <property type="match status" value="1"/>
</dbReference>
<evidence type="ECO:0000259" key="4">
    <source>
        <dbReference type="Pfam" id="PF16979"/>
    </source>
</evidence>
<feature type="compositionally biased region" description="Polar residues" evidence="2">
    <location>
        <begin position="518"/>
        <end position="538"/>
    </location>
</feature>
<dbReference type="GO" id="GO:0038203">
    <property type="term" value="P:TORC2 signaling"/>
    <property type="evidence" value="ECO:0007669"/>
    <property type="project" value="TreeGrafter"/>
</dbReference>
<dbReference type="GO" id="GO:0030950">
    <property type="term" value="P:establishment or maintenance of actin cytoskeleton polarity"/>
    <property type="evidence" value="ECO:0007669"/>
    <property type="project" value="EnsemblFungi"/>
</dbReference>
<dbReference type="Proteomes" id="UP000005220">
    <property type="component" value="Chromosome 3"/>
</dbReference>
<dbReference type="GO" id="GO:0001558">
    <property type="term" value="P:regulation of cell growth"/>
    <property type="evidence" value="ECO:0007669"/>
    <property type="project" value="EnsemblFungi"/>
</dbReference>
<dbReference type="GO" id="GO:0060090">
    <property type="term" value="F:molecular adaptor activity"/>
    <property type="evidence" value="ECO:0007669"/>
    <property type="project" value="EnsemblFungi"/>
</dbReference>
<dbReference type="FunCoup" id="H2ARW8">
    <property type="interactions" value="294"/>
</dbReference>
<dbReference type="InParanoid" id="H2ARW8"/>
<gene>
    <name evidence="6" type="primary">KAFR0C01230</name>
    <name evidence="6" type="ORF">KAFR_0C01230</name>
</gene>